<dbReference type="AlphaFoldDB" id="A0A1T4X730"/>
<reference evidence="5" key="1">
    <citation type="submission" date="2017-02" db="EMBL/GenBank/DDBJ databases">
        <authorList>
            <person name="Varghese N."/>
            <person name="Submissions S."/>
        </authorList>
    </citation>
    <scope>NUCLEOTIDE SEQUENCE [LARGE SCALE GENOMIC DNA]</scope>
    <source>
        <strain evidence="5">ATCC 700200</strain>
    </source>
</reference>
<evidence type="ECO:0000313" key="4">
    <source>
        <dbReference type="EMBL" id="SKA85444.1"/>
    </source>
</evidence>
<gene>
    <name evidence="4" type="ORF">SAMN02745166_01148</name>
</gene>
<feature type="domain" description="NADAR" evidence="3">
    <location>
        <begin position="40"/>
        <end position="187"/>
    </location>
</feature>
<dbReference type="Proteomes" id="UP000190774">
    <property type="component" value="Unassembled WGS sequence"/>
</dbReference>
<sequence length="189" mass="21290">MTTLYPIHSRDGLTAVMRNGYMPKWLHFWGHTPSKDGSLIKTCFSQWWAAHPFTLEGVSYATAEHFMMAEKARLFQDQSTLSRILNARSPAEAKKLGRLVQGFDDSVWKAARWDIVVQGNLAKFGQHSDLKAFLLQTGDKVIVEASPFDRIWGIGMGAENPNATNPAQWKGLNLLGFALMEVRERLRGL</sequence>
<dbReference type="STRING" id="48467.SAMN02745166_01148"/>
<evidence type="ECO:0000313" key="5">
    <source>
        <dbReference type="Proteomes" id="UP000190774"/>
    </source>
</evidence>
<name>A0A1T4X730_9BACT</name>
<dbReference type="Pfam" id="PF08719">
    <property type="entry name" value="NADAR"/>
    <property type="match status" value="1"/>
</dbReference>
<accession>A0A1T4X730</accession>
<organism evidence="4 5">
    <name type="scientific">Prosthecobacter debontii</name>
    <dbReference type="NCBI Taxonomy" id="48467"/>
    <lineage>
        <taxon>Bacteria</taxon>
        <taxon>Pseudomonadati</taxon>
        <taxon>Verrucomicrobiota</taxon>
        <taxon>Verrucomicrobiia</taxon>
        <taxon>Verrucomicrobiales</taxon>
        <taxon>Verrucomicrobiaceae</taxon>
        <taxon>Prosthecobacter</taxon>
    </lineage>
</organism>
<evidence type="ECO:0000256" key="2">
    <source>
        <dbReference type="ARBA" id="ARBA00000751"/>
    </source>
</evidence>
<keyword evidence="5" id="KW-1185">Reference proteome</keyword>
<comment type="catalytic activity">
    <reaction evidence="2">
        <text>2,5-diamino-6-hydroxy-4-(5-phosphoribosylamino)-pyrimidine + H2O = 2,5,6-triamino-4-hydroxypyrimidine + D-ribose 5-phosphate</text>
        <dbReference type="Rhea" id="RHEA:23436"/>
        <dbReference type="ChEBI" id="CHEBI:15377"/>
        <dbReference type="ChEBI" id="CHEBI:58614"/>
        <dbReference type="ChEBI" id="CHEBI:78346"/>
        <dbReference type="ChEBI" id="CHEBI:137796"/>
    </reaction>
</comment>
<protein>
    <recommendedName>
        <fullName evidence="3">NADAR domain-containing protein</fullName>
    </recommendedName>
</protein>
<proteinExistence type="predicted"/>
<dbReference type="InterPro" id="IPR012816">
    <property type="entry name" value="NADAR"/>
</dbReference>
<dbReference type="RefSeq" id="WP_078812355.1">
    <property type="nucleotide sequence ID" value="NZ_FUYE01000003.1"/>
</dbReference>
<dbReference type="NCBIfam" id="TIGR02464">
    <property type="entry name" value="ribofla_fusion"/>
    <property type="match status" value="1"/>
</dbReference>
<evidence type="ECO:0000259" key="3">
    <source>
        <dbReference type="Pfam" id="PF08719"/>
    </source>
</evidence>
<comment type="catalytic activity">
    <reaction evidence="1">
        <text>5-amino-6-(5-phospho-D-ribosylamino)uracil + H2O = 5,6-diaminouracil + D-ribose 5-phosphate</text>
        <dbReference type="Rhea" id="RHEA:55020"/>
        <dbReference type="ChEBI" id="CHEBI:15377"/>
        <dbReference type="ChEBI" id="CHEBI:46252"/>
        <dbReference type="ChEBI" id="CHEBI:58453"/>
        <dbReference type="ChEBI" id="CHEBI:78346"/>
    </reaction>
</comment>
<dbReference type="SUPFAM" id="SSF143990">
    <property type="entry name" value="YbiA-like"/>
    <property type="match status" value="1"/>
</dbReference>
<dbReference type="CDD" id="cd15457">
    <property type="entry name" value="NADAR"/>
    <property type="match status" value="1"/>
</dbReference>
<dbReference type="Gene3D" id="1.10.357.40">
    <property type="entry name" value="YbiA-like"/>
    <property type="match status" value="1"/>
</dbReference>
<evidence type="ECO:0000256" key="1">
    <source>
        <dbReference type="ARBA" id="ARBA00000022"/>
    </source>
</evidence>
<dbReference type="InterPro" id="IPR037238">
    <property type="entry name" value="YbiA-like_sf"/>
</dbReference>
<dbReference type="EMBL" id="FUYE01000003">
    <property type="protein sequence ID" value="SKA85444.1"/>
    <property type="molecule type" value="Genomic_DNA"/>
</dbReference>